<accession>A0A2G3AKD4</accession>
<evidence type="ECO:0000313" key="1">
    <source>
        <dbReference type="EMBL" id="PHT94706.1"/>
    </source>
</evidence>
<evidence type="ECO:0000313" key="2">
    <source>
        <dbReference type="Proteomes" id="UP000222542"/>
    </source>
</evidence>
<dbReference type="AlphaFoldDB" id="A0A2G3AKD4"/>
<keyword evidence="2" id="KW-1185">Reference proteome</keyword>
<reference evidence="1 2" key="2">
    <citation type="journal article" date="2017" name="Genome Biol.">
        <title>New reference genome sequences of hot pepper reveal the massive evolution of plant disease-resistance genes by retroduplication.</title>
        <authorList>
            <person name="Kim S."/>
            <person name="Park J."/>
            <person name="Yeom S.I."/>
            <person name="Kim Y.M."/>
            <person name="Seo E."/>
            <person name="Kim K.T."/>
            <person name="Kim M.S."/>
            <person name="Lee J.M."/>
            <person name="Cheong K."/>
            <person name="Shin H.S."/>
            <person name="Kim S.B."/>
            <person name="Han K."/>
            <person name="Lee J."/>
            <person name="Park M."/>
            <person name="Lee H.A."/>
            <person name="Lee H.Y."/>
            <person name="Lee Y."/>
            <person name="Oh S."/>
            <person name="Lee J.H."/>
            <person name="Choi E."/>
            <person name="Choi E."/>
            <person name="Lee S.E."/>
            <person name="Jeon J."/>
            <person name="Kim H."/>
            <person name="Choi G."/>
            <person name="Song H."/>
            <person name="Lee J."/>
            <person name="Lee S.C."/>
            <person name="Kwon J.K."/>
            <person name="Lee H.Y."/>
            <person name="Koo N."/>
            <person name="Hong Y."/>
            <person name="Kim R.W."/>
            <person name="Kang W.H."/>
            <person name="Huh J.H."/>
            <person name="Kang B.C."/>
            <person name="Yang T.J."/>
            <person name="Lee Y.H."/>
            <person name="Bennetzen J.L."/>
            <person name="Choi D."/>
        </authorList>
    </citation>
    <scope>NUCLEOTIDE SEQUENCE [LARGE SCALE GENOMIC DNA]</scope>
    <source>
        <strain evidence="2">cv. CM334</strain>
    </source>
</reference>
<dbReference type="Proteomes" id="UP000222542">
    <property type="component" value="Unassembled WGS sequence"/>
</dbReference>
<dbReference type="PANTHER" id="PTHR33022:SF13">
    <property type="entry name" value="UBIQUITIN-LIKE PROTEASE FAMILY PROFILE DOMAIN-CONTAINING PROTEIN"/>
    <property type="match status" value="1"/>
</dbReference>
<comment type="caution">
    <text evidence="1">The sequence shown here is derived from an EMBL/GenBank/DDBJ whole genome shotgun (WGS) entry which is preliminary data.</text>
</comment>
<dbReference type="Gramene" id="PHT94706">
    <property type="protein sequence ID" value="PHT94706"/>
    <property type="gene ID" value="T459_02588"/>
</dbReference>
<evidence type="ECO:0008006" key="3">
    <source>
        <dbReference type="Google" id="ProtNLM"/>
    </source>
</evidence>
<proteinExistence type="predicted"/>
<gene>
    <name evidence="1" type="ORF">T459_02588</name>
</gene>
<dbReference type="EMBL" id="AYRZ02000001">
    <property type="protein sequence ID" value="PHT94706.1"/>
    <property type="molecule type" value="Genomic_DNA"/>
</dbReference>
<dbReference type="PANTHER" id="PTHR33022">
    <property type="entry name" value="DUF1985 DOMAIN-CONTAINING PROTEIN"/>
    <property type="match status" value="1"/>
</dbReference>
<name>A0A2G3AKD4_CAPAN</name>
<reference evidence="1 2" key="1">
    <citation type="journal article" date="2014" name="Nat. Genet.">
        <title>Genome sequence of the hot pepper provides insights into the evolution of pungency in Capsicum species.</title>
        <authorList>
            <person name="Kim S."/>
            <person name="Park M."/>
            <person name="Yeom S.I."/>
            <person name="Kim Y.M."/>
            <person name="Lee J.M."/>
            <person name="Lee H.A."/>
            <person name="Seo E."/>
            <person name="Choi J."/>
            <person name="Cheong K."/>
            <person name="Kim K.T."/>
            <person name="Jung K."/>
            <person name="Lee G.W."/>
            <person name="Oh S.K."/>
            <person name="Bae C."/>
            <person name="Kim S.B."/>
            <person name="Lee H.Y."/>
            <person name="Kim S.Y."/>
            <person name="Kim M.S."/>
            <person name="Kang B.C."/>
            <person name="Jo Y.D."/>
            <person name="Yang H.B."/>
            <person name="Jeong H.J."/>
            <person name="Kang W.H."/>
            <person name="Kwon J.K."/>
            <person name="Shin C."/>
            <person name="Lim J.Y."/>
            <person name="Park J.H."/>
            <person name="Huh J.H."/>
            <person name="Kim J.S."/>
            <person name="Kim B.D."/>
            <person name="Cohen O."/>
            <person name="Paran I."/>
            <person name="Suh M.C."/>
            <person name="Lee S.B."/>
            <person name="Kim Y.K."/>
            <person name="Shin Y."/>
            <person name="Noh S.J."/>
            <person name="Park J."/>
            <person name="Seo Y.S."/>
            <person name="Kwon S.Y."/>
            <person name="Kim H.A."/>
            <person name="Park J.M."/>
            <person name="Kim H.J."/>
            <person name="Choi S.B."/>
            <person name="Bosland P.W."/>
            <person name="Reeves G."/>
            <person name="Jo S.H."/>
            <person name="Lee B.W."/>
            <person name="Cho H.T."/>
            <person name="Choi H.S."/>
            <person name="Lee M.S."/>
            <person name="Yu Y."/>
            <person name="Do Choi Y."/>
            <person name="Park B.S."/>
            <person name="van Deynze A."/>
            <person name="Ashrafi H."/>
            <person name="Hill T."/>
            <person name="Kim W.T."/>
            <person name="Pai H.S."/>
            <person name="Ahn H.K."/>
            <person name="Yeam I."/>
            <person name="Giovannoni J.J."/>
            <person name="Rose J.K."/>
            <person name="Sorensen I."/>
            <person name="Lee S.J."/>
            <person name="Kim R.W."/>
            <person name="Choi I.Y."/>
            <person name="Choi B.S."/>
            <person name="Lim J.S."/>
            <person name="Lee Y.H."/>
            <person name="Choi D."/>
        </authorList>
    </citation>
    <scope>NUCLEOTIDE SEQUENCE [LARGE SCALE GENOMIC DNA]</scope>
    <source>
        <strain evidence="2">cv. CM334</strain>
    </source>
</reference>
<organism evidence="1 2">
    <name type="scientific">Capsicum annuum</name>
    <name type="common">Capsicum pepper</name>
    <dbReference type="NCBI Taxonomy" id="4072"/>
    <lineage>
        <taxon>Eukaryota</taxon>
        <taxon>Viridiplantae</taxon>
        <taxon>Streptophyta</taxon>
        <taxon>Embryophyta</taxon>
        <taxon>Tracheophyta</taxon>
        <taxon>Spermatophyta</taxon>
        <taxon>Magnoliopsida</taxon>
        <taxon>eudicotyledons</taxon>
        <taxon>Gunneridae</taxon>
        <taxon>Pentapetalae</taxon>
        <taxon>asterids</taxon>
        <taxon>lamiids</taxon>
        <taxon>Solanales</taxon>
        <taxon>Solanaceae</taxon>
        <taxon>Solanoideae</taxon>
        <taxon>Capsiceae</taxon>
        <taxon>Capsicum</taxon>
    </lineage>
</organism>
<sequence>MIEAYRNKMDNSFDVEYVEEIAQQPIGSLDCGLFVTKYLSDGLDAGLLRKRYATLIWKYKKEKAQKAYASDIKDPRRSKPNFIASDEEQLIHI</sequence>
<protein>
    <recommendedName>
        <fullName evidence="3">Ubiquitin-like protease family profile domain-containing protein</fullName>
    </recommendedName>
</protein>